<dbReference type="Proteomes" id="UP001326567">
    <property type="component" value="Chromosome"/>
</dbReference>
<gene>
    <name evidence="2" type="ORF">T7987_07845</name>
</gene>
<accession>A0ABZ0V7R9</accession>
<keyword evidence="1" id="KW-0472">Membrane</keyword>
<evidence type="ECO:0000313" key="2">
    <source>
        <dbReference type="EMBL" id="WPZ23132.1"/>
    </source>
</evidence>
<reference evidence="2 3" key="1">
    <citation type="submission" date="2023-11" db="EMBL/GenBank/DDBJ databases">
        <title>From the Deep-Sea to the Surface: Bacterial Genomes Isolated from the Moytirra Hydrothermal Vent Plume.</title>
        <authorList>
            <person name="Major S.R."/>
        </authorList>
    </citation>
    <scope>NUCLEOTIDE SEQUENCE [LARGE SCALE GENOMIC DNA]</scope>
    <source>
        <strain evidence="2 3">OXR-9</strain>
    </source>
</reference>
<name>A0ABZ0V7R9_9RHOB</name>
<dbReference type="EMBL" id="CP139725">
    <property type="protein sequence ID" value="WPZ23132.1"/>
    <property type="molecule type" value="Genomic_DNA"/>
</dbReference>
<keyword evidence="1" id="KW-0812">Transmembrane</keyword>
<keyword evidence="3" id="KW-1185">Reference proteome</keyword>
<protein>
    <submittedName>
        <fullName evidence="2">Uncharacterized protein</fullName>
    </submittedName>
</protein>
<dbReference type="RefSeq" id="WP_322329608.1">
    <property type="nucleotide sequence ID" value="NZ_CP139725.1"/>
</dbReference>
<evidence type="ECO:0000256" key="1">
    <source>
        <dbReference type="SAM" id="Phobius"/>
    </source>
</evidence>
<sequence length="95" mass="9402">MTGNMIAIAMISTITLAAIGMRIAGGEPWKGGVMAIAFIIGSVAASVFAQSLVVALVAGAVVASIAAGAMRVPRKQSANALLGCVIGHLVPLALM</sequence>
<organism evidence="2 3">
    <name type="scientific">Sulfitobacter faviae</name>
    <dbReference type="NCBI Taxonomy" id="1775881"/>
    <lineage>
        <taxon>Bacteria</taxon>
        <taxon>Pseudomonadati</taxon>
        <taxon>Pseudomonadota</taxon>
        <taxon>Alphaproteobacteria</taxon>
        <taxon>Rhodobacterales</taxon>
        <taxon>Roseobacteraceae</taxon>
        <taxon>Sulfitobacter</taxon>
    </lineage>
</organism>
<evidence type="ECO:0000313" key="3">
    <source>
        <dbReference type="Proteomes" id="UP001326567"/>
    </source>
</evidence>
<feature type="transmembrane region" description="Helical" evidence="1">
    <location>
        <begin position="36"/>
        <end position="66"/>
    </location>
</feature>
<keyword evidence="1" id="KW-1133">Transmembrane helix</keyword>
<proteinExistence type="predicted"/>
<feature type="transmembrane region" description="Helical" evidence="1">
    <location>
        <begin position="78"/>
        <end position="94"/>
    </location>
</feature>